<dbReference type="Gene3D" id="3.40.1360.10">
    <property type="match status" value="1"/>
</dbReference>
<dbReference type="SUPFAM" id="SSF56731">
    <property type="entry name" value="DNA primase core"/>
    <property type="match status" value="1"/>
</dbReference>
<dbReference type="Pfam" id="PF13154">
    <property type="entry name" value="DUF3991"/>
    <property type="match status" value="1"/>
</dbReference>
<dbReference type="AlphaFoldDB" id="K1U064"/>
<feature type="non-terminal residue" evidence="2">
    <location>
        <position position="1"/>
    </location>
</feature>
<proteinExistence type="predicted"/>
<dbReference type="EMBL" id="AJWZ01002143">
    <property type="protein sequence ID" value="EKC71765.1"/>
    <property type="molecule type" value="Genomic_DNA"/>
</dbReference>
<evidence type="ECO:0000259" key="1">
    <source>
        <dbReference type="Pfam" id="PF13154"/>
    </source>
</evidence>
<sequence>QYERIGGDAVDFVRRFYNMDFPQAVNFLLGNNGGALSQAEPVKREPPKPFTLPPKNDNMRRVYAYLLNRRGIDREVLSAFVHKGMIYESADYHNAVFVGYDEHGIARHAHKRGTGSESTYKGNAESCDPRYSFHWTGKDNTLYLFEAPIDMLSFISLHKENWRSHSYAAACCVGDQVLFQMLKANSNIDTVCLCMDNDAAGQAANKRISDKLFIQGIKHEILVPEFKDWNEDLLCDEQEEVECQTLQL</sequence>
<protein>
    <recommendedName>
        <fullName evidence="1">DUF3991 domain-containing protein</fullName>
    </recommendedName>
</protein>
<reference evidence="2" key="1">
    <citation type="journal article" date="2013" name="Environ. Microbiol.">
        <title>Microbiota from the distal guts of lean and obese adolescents exhibit partial functional redundancy besides clear differences in community structure.</title>
        <authorList>
            <person name="Ferrer M."/>
            <person name="Ruiz A."/>
            <person name="Lanza F."/>
            <person name="Haange S.B."/>
            <person name="Oberbach A."/>
            <person name="Till H."/>
            <person name="Bargiela R."/>
            <person name="Campoy C."/>
            <person name="Segura M.T."/>
            <person name="Richter M."/>
            <person name="von Bergen M."/>
            <person name="Seifert J."/>
            <person name="Suarez A."/>
        </authorList>
    </citation>
    <scope>NUCLEOTIDE SEQUENCE</scope>
</reference>
<dbReference type="InterPro" id="IPR025054">
    <property type="entry name" value="DUF3991"/>
</dbReference>
<organism evidence="2">
    <name type="scientific">human gut metagenome</name>
    <dbReference type="NCBI Taxonomy" id="408170"/>
    <lineage>
        <taxon>unclassified sequences</taxon>
        <taxon>metagenomes</taxon>
        <taxon>organismal metagenomes</taxon>
    </lineage>
</organism>
<gene>
    <name evidence="2" type="ORF">OBE_03229</name>
</gene>
<dbReference type="Pfam" id="PF13155">
    <property type="entry name" value="Toprim_2"/>
    <property type="match status" value="1"/>
</dbReference>
<accession>K1U064</accession>
<feature type="domain" description="DUF3991" evidence="1">
    <location>
        <begin position="64"/>
        <end position="138"/>
    </location>
</feature>
<evidence type="ECO:0000313" key="2">
    <source>
        <dbReference type="EMBL" id="EKC71765.1"/>
    </source>
</evidence>
<comment type="caution">
    <text evidence="2">The sequence shown here is derived from an EMBL/GenBank/DDBJ whole genome shotgun (WGS) entry which is preliminary data.</text>
</comment>
<name>K1U064_9ZZZZ</name>